<feature type="transmembrane region" description="Helical" evidence="9">
    <location>
        <begin position="386"/>
        <end position="411"/>
    </location>
</feature>
<comment type="function">
    <text evidence="9">Acts as a magnesium transporter.</text>
</comment>
<comment type="subunit">
    <text evidence="9">Homodimer.</text>
</comment>
<dbReference type="GO" id="GO:0015095">
    <property type="term" value="F:magnesium ion transmembrane transporter activity"/>
    <property type="evidence" value="ECO:0007669"/>
    <property type="project" value="UniProtKB-UniRule"/>
</dbReference>
<dbReference type="AlphaFoldDB" id="A0A4R3YRP5"/>
<accession>A0A4R3YRP5</accession>
<dbReference type="InterPro" id="IPR038076">
    <property type="entry name" value="MgtE_N_sf"/>
</dbReference>
<dbReference type="Gene3D" id="1.25.60.10">
    <property type="entry name" value="MgtE N-terminal domain-like"/>
    <property type="match status" value="1"/>
</dbReference>
<dbReference type="RefSeq" id="WP_066444996.1">
    <property type="nucleotide sequence ID" value="NZ_CAUWFI010000009.1"/>
</dbReference>
<dbReference type="InterPro" id="IPR036739">
    <property type="entry name" value="SLC41_membr_dom_sf"/>
</dbReference>
<name>A0A4R3YRP5_9FIRM</name>
<dbReference type="InterPro" id="IPR006669">
    <property type="entry name" value="MgtE_transporter"/>
</dbReference>
<feature type="transmembrane region" description="Helical" evidence="9">
    <location>
        <begin position="284"/>
        <end position="304"/>
    </location>
</feature>
<feature type="domain" description="CBS" evidence="10">
    <location>
        <begin position="202"/>
        <end position="258"/>
    </location>
</feature>
<dbReference type="GO" id="GO:0005886">
    <property type="term" value="C:plasma membrane"/>
    <property type="evidence" value="ECO:0007669"/>
    <property type="project" value="UniProtKB-SubCell"/>
</dbReference>
<keyword evidence="9" id="KW-1003">Cell membrane</keyword>
<dbReference type="Gene3D" id="1.10.357.20">
    <property type="entry name" value="SLC41 divalent cation transporters, integral membrane domain"/>
    <property type="match status" value="1"/>
</dbReference>
<keyword evidence="7 9" id="KW-0472">Membrane</keyword>
<evidence type="ECO:0000256" key="8">
    <source>
        <dbReference type="PROSITE-ProRule" id="PRU00703"/>
    </source>
</evidence>
<protein>
    <recommendedName>
        <fullName evidence="9">Magnesium transporter MgtE</fullName>
    </recommendedName>
</protein>
<feature type="transmembrane region" description="Helical" evidence="9">
    <location>
        <begin position="310"/>
        <end position="337"/>
    </location>
</feature>
<evidence type="ECO:0000256" key="4">
    <source>
        <dbReference type="ARBA" id="ARBA00022692"/>
    </source>
</evidence>
<dbReference type="InterPro" id="IPR000644">
    <property type="entry name" value="CBS_dom"/>
</dbReference>
<evidence type="ECO:0000256" key="6">
    <source>
        <dbReference type="ARBA" id="ARBA00022989"/>
    </source>
</evidence>
<dbReference type="InterPro" id="IPR046342">
    <property type="entry name" value="CBS_dom_sf"/>
</dbReference>
<dbReference type="PANTHER" id="PTHR43773">
    <property type="entry name" value="MAGNESIUM TRANSPORTER MGTE"/>
    <property type="match status" value="1"/>
</dbReference>
<dbReference type="GO" id="GO:0046872">
    <property type="term" value="F:metal ion binding"/>
    <property type="evidence" value="ECO:0007669"/>
    <property type="project" value="UniProtKB-KW"/>
</dbReference>
<evidence type="ECO:0000256" key="9">
    <source>
        <dbReference type="RuleBase" id="RU362011"/>
    </source>
</evidence>
<sequence length="450" mass="50199">MENKTQIQLEKLLQALVKHDTKEIDDIYEHVQTIDLAQEIEELEDNQLEYLCNHIDDEKLAEILEESDEELQADIIDCLHNQRILRLFNFIPKDTIVDILGELPIGKRKQLITLMKADDQRVIEQLLGYEDDSAGGLMTTEYIALNAQLTVVNALMKIKEIGPKTEVIETIFVLNHKKQLIGTADLRDILVSEENTTLEDIMDDQVIYVYPETDQEEVSLLVSKYDLTTIPVVSKTKAMLGIITVDDIIDVIQEEHTEDMLQMHGVSKEESLDSTLFESIKMRLPWLIVNLVTAFLASFTVKMFESTIEQIVALSATMTIVTGMGGNAGSQTLSIMIRSIALGEVHFKDCLPALIKEIFLGVINGFVTGAITGVIVYILYGNFYLGIIICIAMVGNLVVSGFFGFLIPVALKAVHADPALASSIFLTTATDVLGFFIFLELANIFLPVLL</sequence>
<evidence type="ECO:0000256" key="2">
    <source>
        <dbReference type="ARBA" id="ARBA00009749"/>
    </source>
</evidence>
<dbReference type="InterPro" id="IPR006668">
    <property type="entry name" value="Mg_transptr_MgtE_intracell_dom"/>
</dbReference>
<feature type="transmembrane region" description="Helical" evidence="9">
    <location>
        <begin position="423"/>
        <end position="446"/>
    </location>
</feature>
<gene>
    <name evidence="11" type="ORF">EDD60_11943</name>
</gene>
<comment type="similarity">
    <text evidence="2 9">Belongs to the SLC41A transporter family.</text>
</comment>
<comment type="caution">
    <text evidence="11">The sequence shown here is derived from an EMBL/GenBank/DDBJ whole genome shotgun (WGS) entry which is preliminary data.</text>
</comment>
<dbReference type="CDD" id="cd04606">
    <property type="entry name" value="CBS_pair_Mg_transporter"/>
    <property type="match status" value="1"/>
</dbReference>
<organism evidence="11 12">
    <name type="scientific">Longibaculum muris</name>
    <dbReference type="NCBI Taxonomy" id="1796628"/>
    <lineage>
        <taxon>Bacteria</taxon>
        <taxon>Bacillati</taxon>
        <taxon>Bacillota</taxon>
        <taxon>Erysipelotrichia</taxon>
        <taxon>Erysipelotrichales</taxon>
        <taxon>Coprobacillaceae</taxon>
        <taxon>Longibaculum</taxon>
    </lineage>
</organism>
<dbReference type="GeneID" id="98916136"/>
<keyword evidence="12" id="KW-1185">Reference proteome</keyword>
<keyword evidence="9" id="KW-0479">Metal-binding</keyword>
<dbReference type="InterPro" id="IPR006667">
    <property type="entry name" value="SLC41_membr_dom"/>
</dbReference>
<dbReference type="SMART" id="SM00924">
    <property type="entry name" value="MgtE_N"/>
    <property type="match status" value="1"/>
</dbReference>
<feature type="transmembrane region" description="Helical" evidence="9">
    <location>
        <begin position="358"/>
        <end position="380"/>
    </location>
</feature>
<evidence type="ECO:0000256" key="3">
    <source>
        <dbReference type="ARBA" id="ARBA00022448"/>
    </source>
</evidence>
<dbReference type="SUPFAM" id="SSF158791">
    <property type="entry name" value="MgtE N-terminal domain-like"/>
    <property type="match status" value="1"/>
</dbReference>
<evidence type="ECO:0000259" key="10">
    <source>
        <dbReference type="PROSITE" id="PS51371"/>
    </source>
</evidence>
<dbReference type="Pfam" id="PF03448">
    <property type="entry name" value="MgtE_N"/>
    <property type="match status" value="1"/>
</dbReference>
<proteinExistence type="inferred from homology"/>
<dbReference type="PANTHER" id="PTHR43773:SF1">
    <property type="entry name" value="MAGNESIUM TRANSPORTER MGTE"/>
    <property type="match status" value="1"/>
</dbReference>
<keyword evidence="8" id="KW-0129">CBS domain</keyword>
<dbReference type="NCBIfam" id="TIGR00400">
    <property type="entry name" value="mgtE"/>
    <property type="match status" value="1"/>
</dbReference>
<dbReference type="PROSITE" id="PS51371">
    <property type="entry name" value="CBS"/>
    <property type="match status" value="1"/>
</dbReference>
<keyword evidence="4 9" id="KW-0812">Transmembrane</keyword>
<comment type="subcellular location">
    <subcellularLocation>
        <location evidence="9">Cell membrane</location>
        <topology evidence="9">Multi-pass membrane protein</topology>
    </subcellularLocation>
    <subcellularLocation>
        <location evidence="1">Membrane</location>
        <topology evidence="1">Multi-pass membrane protein</topology>
    </subcellularLocation>
</comment>
<dbReference type="Proteomes" id="UP000295515">
    <property type="component" value="Unassembled WGS sequence"/>
</dbReference>
<keyword evidence="3 9" id="KW-0813">Transport</keyword>
<dbReference type="Pfam" id="PF01769">
    <property type="entry name" value="MgtE"/>
    <property type="match status" value="1"/>
</dbReference>
<evidence type="ECO:0000256" key="7">
    <source>
        <dbReference type="ARBA" id="ARBA00023136"/>
    </source>
</evidence>
<dbReference type="SMART" id="SM00116">
    <property type="entry name" value="CBS"/>
    <property type="match status" value="1"/>
</dbReference>
<dbReference type="SUPFAM" id="SSF161093">
    <property type="entry name" value="MgtE membrane domain-like"/>
    <property type="match status" value="1"/>
</dbReference>
<evidence type="ECO:0000313" key="11">
    <source>
        <dbReference type="EMBL" id="TCV95056.1"/>
    </source>
</evidence>
<keyword evidence="6 9" id="KW-1133">Transmembrane helix</keyword>
<reference evidence="11 12" key="1">
    <citation type="submission" date="2019-03" db="EMBL/GenBank/DDBJ databases">
        <title>Genomic Encyclopedia of Type Strains, Phase IV (KMG-IV): sequencing the most valuable type-strain genomes for metagenomic binning, comparative biology and taxonomic classification.</title>
        <authorList>
            <person name="Goeker M."/>
        </authorList>
    </citation>
    <scope>NUCLEOTIDE SEQUENCE [LARGE SCALE GENOMIC DNA]</scope>
    <source>
        <strain evidence="11 12">DSM 29487</strain>
    </source>
</reference>
<dbReference type="EMBL" id="SMCQ01000019">
    <property type="protein sequence ID" value="TCV95056.1"/>
    <property type="molecule type" value="Genomic_DNA"/>
</dbReference>
<dbReference type="Pfam" id="PF00571">
    <property type="entry name" value="CBS"/>
    <property type="match status" value="1"/>
</dbReference>
<evidence type="ECO:0000256" key="1">
    <source>
        <dbReference type="ARBA" id="ARBA00004141"/>
    </source>
</evidence>
<evidence type="ECO:0000313" key="12">
    <source>
        <dbReference type="Proteomes" id="UP000295515"/>
    </source>
</evidence>
<dbReference type="Gene3D" id="3.10.580.10">
    <property type="entry name" value="CBS-domain"/>
    <property type="match status" value="1"/>
</dbReference>
<evidence type="ECO:0000256" key="5">
    <source>
        <dbReference type="ARBA" id="ARBA00022842"/>
    </source>
</evidence>
<keyword evidence="5 9" id="KW-0460">Magnesium</keyword>
<dbReference type="SUPFAM" id="SSF54631">
    <property type="entry name" value="CBS-domain pair"/>
    <property type="match status" value="1"/>
</dbReference>